<keyword evidence="2" id="KW-1185">Reference proteome</keyword>
<dbReference type="Proteomes" id="UP000003094">
    <property type="component" value="Unassembled WGS sequence"/>
</dbReference>
<reference evidence="1 2" key="1">
    <citation type="journal article" date="2010" name="BMC Genomics">
        <title>Genome sequence of the pattern forming Paenibacillus vortex bacterium reveals potential for thriving in complex environments.</title>
        <authorList>
            <person name="Sirota-Madi A."/>
            <person name="Olender T."/>
            <person name="Helman Y."/>
            <person name="Ingham C."/>
            <person name="Brainis I."/>
            <person name="Roth D."/>
            <person name="Hagi E."/>
            <person name="Brodsky L."/>
            <person name="Leshkowitz D."/>
            <person name="Galatenko V."/>
            <person name="Nikolaev V."/>
            <person name="Mugasimangalam R.C."/>
            <person name="Bransburg-Zabary S."/>
            <person name="Gutnick D.L."/>
            <person name="Lancet D."/>
            <person name="Ben-Jacob E."/>
        </authorList>
    </citation>
    <scope>NUCLEOTIDE SEQUENCE [LARGE SCALE GENOMIC DNA]</scope>
    <source>
        <strain evidence="1 2">V453</strain>
    </source>
</reference>
<name>A0A2R9SZQ2_9BACL</name>
<dbReference type="KEGG" id="pvo:PVOR_06345"/>
<protein>
    <submittedName>
        <fullName evidence="1">Uncharacterized protein</fullName>
    </submittedName>
</protein>
<organism evidence="1 2">
    <name type="scientific">Paenibacillus vortex V453</name>
    <dbReference type="NCBI Taxonomy" id="715225"/>
    <lineage>
        <taxon>Bacteria</taxon>
        <taxon>Bacillati</taxon>
        <taxon>Bacillota</taxon>
        <taxon>Bacilli</taxon>
        <taxon>Bacillales</taxon>
        <taxon>Paenibacillaceae</taxon>
        <taxon>Paenibacillus</taxon>
    </lineage>
</organism>
<dbReference type="AlphaFoldDB" id="A0A2R9SZQ2"/>
<evidence type="ECO:0000313" key="1">
    <source>
        <dbReference type="EMBL" id="EFU42833.1"/>
    </source>
</evidence>
<evidence type="ECO:0000313" key="2">
    <source>
        <dbReference type="Proteomes" id="UP000003094"/>
    </source>
</evidence>
<proteinExistence type="predicted"/>
<sequence length="69" mass="7566">MISFCCFIQVYLTDKRERGDDELNAIDELKLTADVLVIGGGPAGRPAAVMHLMREQPGAQSPHRQHCSA</sequence>
<accession>A0A2R9SZQ2</accession>
<dbReference type="EMBL" id="ADHJ01000012">
    <property type="protein sequence ID" value="EFU42833.1"/>
    <property type="molecule type" value="Genomic_DNA"/>
</dbReference>
<gene>
    <name evidence="1" type="ORF">PVOR_06345</name>
</gene>
<comment type="caution">
    <text evidence="1">The sequence shown here is derived from an EMBL/GenBank/DDBJ whole genome shotgun (WGS) entry which is preliminary data.</text>
</comment>